<dbReference type="InterPro" id="IPR029010">
    <property type="entry name" value="ThuA-like"/>
</dbReference>
<gene>
    <name evidence="2" type="ORF">UFOPK3402_00619</name>
</gene>
<dbReference type="PANTHER" id="PTHR40469:SF2">
    <property type="entry name" value="GALACTOSE-BINDING DOMAIN-LIKE SUPERFAMILY PROTEIN"/>
    <property type="match status" value="1"/>
</dbReference>
<name>A0A6J7DQE2_9ZZZZ</name>
<feature type="domain" description="ThuA-like" evidence="1">
    <location>
        <begin position="29"/>
        <end position="221"/>
    </location>
</feature>
<reference evidence="2" key="1">
    <citation type="submission" date="2020-05" db="EMBL/GenBank/DDBJ databases">
        <authorList>
            <person name="Chiriac C."/>
            <person name="Salcher M."/>
            <person name="Ghai R."/>
            <person name="Kavagutti S V."/>
        </authorList>
    </citation>
    <scope>NUCLEOTIDE SEQUENCE</scope>
</reference>
<dbReference type="EMBL" id="CAFBLS010000056">
    <property type="protein sequence ID" value="CAB4869553.1"/>
    <property type="molecule type" value="Genomic_DNA"/>
</dbReference>
<dbReference type="PANTHER" id="PTHR40469">
    <property type="entry name" value="SECRETED GLYCOSYL HYDROLASE"/>
    <property type="match status" value="1"/>
</dbReference>
<proteinExistence type="predicted"/>
<evidence type="ECO:0000259" key="1">
    <source>
        <dbReference type="Pfam" id="PF06283"/>
    </source>
</evidence>
<protein>
    <submittedName>
        <fullName evidence="2">Unannotated protein</fullName>
    </submittedName>
</protein>
<accession>A0A6J7DQE2</accession>
<organism evidence="2">
    <name type="scientific">freshwater metagenome</name>
    <dbReference type="NCBI Taxonomy" id="449393"/>
    <lineage>
        <taxon>unclassified sequences</taxon>
        <taxon>metagenomes</taxon>
        <taxon>ecological metagenomes</taxon>
    </lineage>
</organism>
<sequence>MATPARCTTGRVDVALVCGGHWHDIDVARLQILQLLGRHDSVRCSVHKDFSDIDTLGAADAVIAYTCDVRPTSEQAQRLRDRVRTGGRFLALHATNSAIDAPGPGGARVFRTPDAMPEFSALLGNRFLAHPKIAPFLIEVAAPEHRLVAGITSFTTTDEIYVSELAGDLTVILDVEYDGPCPGFETEQVPGRTRHPVLFSRSEGTGSVVSFTLGHCRGRFDVADMGIDDLGVTDTVAWESPEFNEVLRRCVDWAVHGDDWVSCPVGEHPTKECQ</sequence>
<dbReference type="AlphaFoldDB" id="A0A6J7DQE2"/>
<evidence type="ECO:0000313" key="2">
    <source>
        <dbReference type="EMBL" id="CAB4869553.1"/>
    </source>
</evidence>
<dbReference type="Pfam" id="PF06283">
    <property type="entry name" value="ThuA"/>
    <property type="match status" value="1"/>
</dbReference>
<dbReference type="InterPro" id="IPR029062">
    <property type="entry name" value="Class_I_gatase-like"/>
</dbReference>
<dbReference type="SUPFAM" id="SSF52317">
    <property type="entry name" value="Class I glutamine amidotransferase-like"/>
    <property type="match status" value="1"/>
</dbReference>
<dbReference type="Gene3D" id="3.40.50.880">
    <property type="match status" value="1"/>
</dbReference>